<feature type="compositionally biased region" description="Basic and acidic residues" evidence="3">
    <location>
        <begin position="621"/>
        <end position="639"/>
    </location>
</feature>
<feature type="compositionally biased region" description="Low complexity" evidence="3">
    <location>
        <begin position="447"/>
        <end position="460"/>
    </location>
</feature>
<feature type="compositionally biased region" description="Polar residues" evidence="3">
    <location>
        <begin position="470"/>
        <end position="491"/>
    </location>
</feature>
<dbReference type="SMART" id="SM00220">
    <property type="entry name" value="S_TKc"/>
    <property type="match status" value="1"/>
</dbReference>
<dbReference type="PROSITE" id="PS50011">
    <property type="entry name" value="PROTEIN_KINASE_DOM"/>
    <property type="match status" value="1"/>
</dbReference>
<organism evidence="6 7">
    <name type="scientific">Mucor flavus</name>
    <dbReference type="NCBI Taxonomy" id="439312"/>
    <lineage>
        <taxon>Eukaryota</taxon>
        <taxon>Fungi</taxon>
        <taxon>Fungi incertae sedis</taxon>
        <taxon>Mucoromycota</taxon>
        <taxon>Mucoromycotina</taxon>
        <taxon>Mucoromycetes</taxon>
        <taxon>Mucorales</taxon>
        <taxon>Mucorineae</taxon>
        <taxon>Mucoraceae</taxon>
        <taxon>Mucor</taxon>
    </lineage>
</organism>
<feature type="region of interest" description="Disordered" evidence="3">
    <location>
        <begin position="1039"/>
        <end position="1115"/>
    </location>
</feature>
<feature type="compositionally biased region" description="Low complexity" evidence="3">
    <location>
        <begin position="537"/>
        <end position="550"/>
    </location>
</feature>
<dbReference type="SUPFAM" id="SSF56112">
    <property type="entry name" value="Protein kinase-like (PK-like)"/>
    <property type="match status" value="1"/>
</dbReference>
<proteinExistence type="predicted"/>
<dbReference type="SMART" id="SM00297">
    <property type="entry name" value="BROMO"/>
    <property type="match status" value="1"/>
</dbReference>
<feature type="region of interest" description="Disordered" evidence="3">
    <location>
        <begin position="593"/>
        <end position="652"/>
    </location>
</feature>
<feature type="compositionally biased region" description="Polar residues" evidence="3">
    <location>
        <begin position="409"/>
        <end position="431"/>
    </location>
</feature>
<evidence type="ECO:0000259" key="5">
    <source>
        <dbReference type="PROSITE" id="PS50014"/>
    </source>
</evidence>
<feature type="domain" description="Protein kinase" evidence="4">
    <location>
        <begin position="695"/>
        <end position="1009"/>
    </location>
</feature>
<accession>A0ABP9Z9Z5</accession>
<feature type="region of interest" description="Disordered" evidence="3">
    <location>
        <begin position="505"/>
        <end position="565"/>
    </location>
</feature>
<dbReference type="EMBL" id="BAABUK010000028">
    <property type="protein sequence ID" value="GAA5815874.1"/>
    <property type="molecule type" value="Genomic_DNA"/>
</dbReference>
<dbReference type="SUPFAM" id="SSF47370">
    <property type="entry name" value="Bromodomain"/>
    <property type="match status" value="1"/>
</dbReference>
<comment type="caution">
    <text evidence="6">The sequence shown here is derived from an EMBL/GenBank/DDBJ whole genome shotgun (WGS) entry which is preliminary data.</text>
</comment>
<keyword evidence="1 2" id="KW-0103">Bromodomain</keyword>
<evidence type="ECO:0000259" key="4">
    <source>
        <dbReference type="PROSITE" id="PS50011"/>
    </source>
</evidence>
<name>A0ABP9Z9Z5_9FUNG</name>
<dbReference type="Gene3D" id="1.20.920.10">
    <property type="entry name" value="Bromodomain-like"/>
    <property type="match status" value="1"/>
</dbReference>
<dbReference type="InterPro" id="IPR001487">
    <property type="entry name" value="Bromodomain"/>
</dbReference>
<dbReference type="PROSITE" id="PS50014">
    <property type="entry name" value="BROMODOMAIN_2"/>
    <property type="match status" value="1"/>
</dbReference>
<protein>
    <submittedName>
        <fullName evidence="6">Uncharacterized protein</fullName>
    </submittedName>
</protein>
<dbReference type="InterPro" id="IPR036427">
    <property type="entry name" value="Bromodomain-like_sf"/>
</dbReference>
<dbReference type="Pfam" id="PF00439">
    <property type="entry name" value="Bromodomain"/>
    <property type="match status" value="1"/>
</dbReference>
<feature type="compositionally biased region" description="Low complexity" evidence="3">
    <location>
        <begin position="1084"/>
        <end position="1093"/>
    </location>
</feature>
<dbReference type="InterPro" id="IPR011009">
    <property type="entry name" value="Kinase-like_dom_sf"/>
</dbReference>
<evidence type="ECO:0000313" key="6">
    <source>
        <dbReference type="EMBL" id="GAA5815874.1"/>
    </source>
</evidence>
<feature type="region of interest" description="Disordered" evidence="3">
    <location>
        <begin position="409"/>
        <end position="491"/>
    </location>
</feature>
<dbReference type="Gene3D" id="1.10.510.10">
    <property type="entry name" value="Transferase(Phosphotransferase) domain 1"/>
    <property type="match status" value="1"/>
</dbReference>
<keyword evidence="7" id="KW-1185">Reference proteome</keyword>
<feature type="compositionally biased region" description="Polar residues" evidence="3">
    <location>
        <begin position="505"/>
        <end position="533"/>
    </location>
</feature>
<reference evidence="6 7" key="1">
    <citation type="submission" date="2024-04" db="EMBL/GenBank/DDBJ databases">
        <title>genome sequences of Mucor flavus KT1a and Helicostylum pulchrum KT1b strains isolated from the surface of a dry-aged beef.</title>
        <authorList>
            <person name="Toyotome T."/>
            <person name="Hosono M."/>
            <person name="Torimaru M."/>
            <person name="Fukuda K."/>
            <person name="Mikami N."/>
        </authorList>
    </citation>
    <scope>NUCLEOTIDE SEQUENCE [LARGE SCALE GENOMIC DNA]</scope>
    <source>
        <strain evidence="6 7">KT1a</strain>
    </source>
</reference>
<evidence type="ECO:0000256" key="1">
    <source>
        <dbReference type="ARBA" id="ARBA00023117"/>
    </source>
</evidence>
<evidence type="ECO:0000313" key="7">
    <source>
        <dbReference type="Proteomes" id="UP001473302"/>
    </source>
</evidence>
<feature type="domain" description="Bromo" evidence="5">
    <location>
        <begin position="58"/>
        <end position="108"/>
    </location>
</feature>
<dbReference type="PANTHER" id="PTHR44167:SF24">
    <property type="entry name" value="SERINE_THREONINE-PROTEIN KINASE CHK2"/>
    <property type="match status" value="1"/>
</dbReference>
<dbReference type="PANTHER" id="PTHR44167">
    <property type="entry name" value="OVARIAN-SPECIFIC SERINE/THREONINE-PROTEIN KINASE LOK-RELATED"/>
    <property type="match status" value="1"/>
</dbReference>
<evidence type="ECO:0000256" key="3">
    <source>
        <dbReference type="SAM" id="MobiDB-lite"/>
    </source>
</evidence>
<evidence type="ECO:0000256" key="2">
    <source>
        <dbReference type="PROSITE-ProRule" id="PRU00035"/>
    </source>
</evidence>
<dbReference type="CDD" id="cd04369">
    <property type="entry name" value="Bromodomain"/>
    <property type="match status" value="1"/>
</dbReference>
<sequence>MSLTQVRDTTLSNETLQLKGVTMPAKTFRRCIFILDELLSCYDCFQFLAPVPATAVVYHTEIKSPMDFKTLECNLYQNKYKDYNHFAQDLCLIWDNAKLFHRSFDMIYQQAENLSKRYVGLSEFIQGGPRPFYLSTSTTDIDFLLSTTLPEERMVSVSRSPSPSPSPEPSIIFPMYKELEPPKKSNLYFVQALSDEDCNTKKLRGFSNVRLLFQHLNASFFNYMSRSDKQRIPLPRFYIAKNRTLLNEAGTDPNGALAILYNVNIKPFTKDLYRLQATVVICEPMGTTHGFDESSMDKSDEYEFCPKAWSKLRVVKVVEGATTVINSDMDRSFFKKVYNMYKLSTKVTGDLKKIGDPDIAKEFVHSILNPVASAEISNVNMSSSSNVNKSTSLKEFTKIPKYNTKDNVPISSSGAVVSDPTPSKAISSPITSKEDIKPAASKAVSIPTTSKAASKPAATKEINDPAPSKVVSNSTATKVNKNPTAIKSSSNNTVSKVINTPTIPQAINNPTTSKAVSNATCSKPTTAPTTSKLTGIPTSIKATKAPKAPTDAISPKYANSAPESSARNMIRITPPALDRTEENAPPPRPVIRLVVKNHDKPTNDTESVSSSESIDSMEIDEGNKQQETRSISPDDKTEAKSTSVTYERYMHDGSTPDPALKHYYMDTSKEIWRKLRDYAQEKDVSVVNIKKYTDKTSTYPNAEGFFKYVYFLREDKQKVVQTFRRMTISQRTTEIASLLVLKGLPHMGQITEVLQEEHGEIIGLSMQRYEKTLKQYTHAHSHHRLTAHQKMDLIIQMLQCIETIHNVGLAHRDLSEVNFMVNETDEKLRDGSPRAELFLIDFGKSKFTHARDVRHWWVEHPKDIQEEYDGEIVPLTKQDLDLWCQQLPWIRAKPDHGYRLYRSVQTLPKNRTDTEDLPWLVNPLSEDIYSLGTIIWKTFSETEPWYGILDTDLKGLRETVGEDYHIERALDREVPGKLSKELLLKFLKVSPEHRKSATEVLSWLNDMSVQDGLIAEWEEHAPVGRQKRHAKALFRYDDEQAANTDLTPQRKKQKSNTHPTNNISHGKYNIPSPLQLHIPTRTLSSASSTSSHTTAKHHKSNIATSPQRKLAPRSD</sequence>
<dbReference type="InterPro" id="IPR000719">
    <property type="entry name" value="Prot_kinase_dom"/>
</dbReference>
<gene>
    <name evidence="6" type="ORF">MFLAVUS_009393</name>
</gene>
<dbReference type="Proteomes" id="UP001473302">
    <property type="component" value="Unassembled WGS sequence"/>
</dbReference>